<gene>
    <name evidence="3" type="ORF">CL55_00004180</name>
</gene>
<dbReference type="AlphaFoldDB" id="A0A0E3ZIY9"/>
<feature type="transmembrane region" description="Helical" evidence="1">
    <location>
        <begin position="313"/>
        <end position="333"/>
    </location>
</feature>
<feature type="domain" description="PDZ" evidence="2">
    <location>
        <begin position="127"/>
        <end position="193"/>
    </location>
</feature>
<evidence type="ECO:0000256" key="1">
    <source>
        <dbReference type="SAM" id="Phobius"/>
    </source>
</evidence>
<keyword evidence="4" id="KW-1185">Reference proteome</keyword>
<dbReference type="GO" id="GO:0006508">
    <property type="term" value="P:proteolysis"/>
    <property type="evidence" value="ECO:0007669"/>
    <property type="project" value="UniProtKB-KW"/>
</dbReference>
<dbReference type="InterPro" id="IPR036034">
    <property type="entry name" value="PDZ_sf"/>
</dbReference>
<keyword evidence="1" id="KW-1133">Transmembrane helix</keyword>
<protein>
    <submittedName>
        <fullName evidence="3">Periplasmic protease</fullName>
    </submittedName>
</protein>
<evidence type="ECO:0000313" key="4">
    <source>
        <dbReference type="Proteomes" id="UP000061135"/>
    </source>
</evidence>
<dbReference type="Gene3D" id="2.30.42.10">
    <property type="match status" value="1"/>
</dbReference>
<feature type="transmembrane region" description="Helical" evidence="1">
    <location>
        <begin position="16"/>
        <end position="39"/>
    </location>
</feature>
<dbReference type="InterPro" id="IPR001478">
    <property type="entry name" value="PDZ"/>
</dbReference>
<dbReference type="STRING" id="1835254.CL55_00004180"/>
<accession>A0A0E3ZIY9</accession>
<keyword evidence="3" id="KW-0378">Hydrolase</keyword>
<dbReference type="SMART" id="SM00228">
    <property type="entry name" value="PDZ"/>
    <property type="match status" value="1"/>
</dbReference>
<dbReference type="GO" id="GO:0008233">
    <property type="term" value="F:peptidase activity"/>
    <property type="evidence" value="ECO:0007669"/>
    <property type="project" value="UniProtKB-KW"/>
</dbReference>
<organism evidence="3 4">
    <name type="scientific">Polynucleobacter duraquae</name>
    <dbReference type="NCBI Taxonomy" id="1835254"/>
    <lineage>
        <taxon>Bacteria</taxon>
        <taxon>Pseudomonadati</taxon>
        <taxon>Pseudomonadota</taxon>
        <taxon>Betaproteobacteria</taxon>
        <taxon>Burkholderiales</taxon>
        <taxon>Burkholderiaceae</taxon>
        <taxon>Polynucleobacter</taxon>
    </lineage>
</organism>
<dbReference type="Proteomes" id="UP000061135">
    <property type="component" value="Chromosome"/>
</dbReference>
<dbReference type="PATRIC" id="fig|576611.7.peg.419"/>
<proteinExistence type="predicted"/>
<sequence>MIIVFKENIFYSQKNIYFWFLTFSGFLFAVSLLVLLGAANDLSESSTELKQLKVAMPVLEDFVATQKIDVRLNKNQRRLKSGDIPKLVDGAIIPVNTDEAVNRTFQFFSEFENKRSASLLAVELPTVESIELGSPAEAAGIKPGDLILSVNSTKIESALGFYLALNEKTSSDVNVKLLRNKKDSFTVVMRMPDRTSITGSNCGIKFILPGDVIYLTEVETRRLAEQYRRDILSTIPVDWRAEVSNDLMQIARRLNAIAKNVIDPTGVNPVKLQTKDIVVWHSKKVAENIDIYFSQRRKIEARNVSYMTGIGDAFVGFVCSVFIFAVALVIFWYQRRESGKKS</sequence>
<dbReference type="HOGENOM" id="CLU_810989_0_0_4"/>
<dbReference type="PROSITE" id="PS50106">
    <property type="entry name" value="PDZ"/>
    <property type="match status" value="1"/>
</dbReference>
<name>A0A0E3ZIY9_9BURK</name>
<keyword evidence="1" id="KW-0472">Membrane</keyword>
<keyword evidence="1" id="KW-0812">Transmembrane</keyword>
<reference evidence="3 4" key="1">
    <citation type="submission" date="2014-03" db="EMBL/GenBank/DDBJ databases">
        <title>Genome of Polynucleobacter strain MWH-MoK4.</title>
        <authorList>
            <person name="Hahn M.W."/>
        </authorList>
    </citation>
    <scope>NUCLEOTIDE SEQUENCE [LARGE SCALE GENOMIC DNA]</scope>
    <source>
        <strain evidence="3 4">MWH-MoK4</strain>
    </source>
</reference>
<evidence type="ECO:0000259" key="2">
    <source>
        <dbReference type="PROSITE" id="PS50106"/>
    </source>
</evidence>
<dbReference type="OrthoDB" id="9758917at2"/>
<keyword evidence="3" id="KW-0645">Protease</keyword>
<evidence type="ECO:0000313" key="3">
    <source>
        <dbReference type="EMBL" id="AKD24751.1"/>
    </source>
</evidence>
<dbReference type="EMBL" id="CP007501">
    <property type="protein sequence ID" value="AKD24751.1"/>
    <property type="molecule type" value="Genomic_DNA"/>
</dbReference>
<dbReference type="KEGG" id="pdq:CL55_00004180"/>
<dbReference type="Pfam" id="PF13180">
    <property type="entry name" value="PDZ_2"/>
    <property type="match status" value="1"/>
</dbReference>
<dbReference type="SUPFAM" id="SSF50156">
    <property type="entry name" value="PDZ domain-like"/>
    <property type="match status" value="1"/>
</dbReference>